<dbReference type="EMBL" id="BAAALF010000084">
    <property type="protein sequence ID" value="GAA1248758.1"/>
    <property type="molecule type" value="Genomic_DNA"/>
</dbReference>
<keyword evidence="2" id="KW-1185">Reference proteome</keyword>
<sequence length="122" mass="13199">MRILLTRASVAMGDDATAPNAAERTLPDAATLTELAALVATAYVPRMGGACWVLSLGYGAPAGPPLALLAEPWERPRLLPAAQRLGPLAALADRDGELRTYCDYRWRESPEQVWRELTGRTP</sequence>
<reference evidence="2" key="1">
    <citation type="journal article" date="2019" name="Int. J. Syst. Evol. Microbiol.">
        <title>The Global Catalogue of Microorganisms (GCM) 10K type strain sequencing project: providing services to taxonomists for standard genome sequencing and annotation.</title>
        <authorList>
            <consortium name="The Broad Institute Genomics Platform"/>
            <consortium name="The Broad Institute Genome Sequencing Center for Infectious Disease"/>
            <person name="Wu L."/>
            <person name="Ma J."/>
        </authorList>
    </citation>
    <scope>NUCLEOTIDE SEQUENCE [LARGE SCALE GENOMIC DNA]</scope>
    <source>
        <strain evidence="2">JCM 13004</strain>
    </source>
</reference>
<dbReference type="RefSeq" id="WP_344443673.1">
    <property type="nucleotide sequence ID" value="NZ_BAAALF010000084.1"/>
</dbReference>
<accession>A0ABP4H767</accession>
<evidence type="ECO:0000313" key="1">
    <source>
        <dbReference type="EMBL" id="GAA1248758.1"/>
    </source>
</evidence>
<name>A0ABP4H767_9ACTN</name>
<comment type="caution">
    <text evidence="1">The sequence shown here is derived from an EMBL/GenBank/DDBJ whole genome shotgun (WGS) entry which is preliminary data.</text>
</comment>
<gene>
    <name evidence="1" type="ORF">GCM10009665_44570</name>
</gene>
<protein>
    <submittedName>
        <fullName evidence="1">Uncharacterized protein</fullName>
    </submittedName>
</protein>
<proteinExistence type="predicted"/>
<evidence type="ECO:0000313" key="2">
    <source>
        <dbReference type="Proteomes" id="UP001500037"/>
    </source>
</evidence>
<organism evidence="1 2">
    <name type="scientific">Kitasatospora nipponensis</name>
    <dbReference type="NCBI Taxonomy" id="258049"/>
    <lineage>
        <taxon>Bacteria</taxon>
        <taxon>Bacillati</taxon>
        <taxon>Actinomycetota</taxon>
        <taxon>Actinomycetes</taxon>
        <taxon>Kitasatosporales</taxon>
        <taxon>Streptomycetaceae</taxon>
        <taxon>Kitasatospora</taxon>
    </lineage>
</organism>
<dbReference type="Proteomes" id="UP001500037">
    <property type="component" value="Unassembled WGS sequence"/>
</dbReference>